<accession>A0AAV1YH34</accession>
<keyword evidence="2" id="KW-1185">Reference proteome</keyword>
<organism evidence="1 2">
    <name type="scientific">Lupinus luteus</name>
    <name type="common">European yellow lupine</name>
    <dbReference type="NCBI Taxonomy" id="3873"/>
    <lineage>
        <taxon>Eukaryota</taxon>
        <taxon>Viridiplantae</taxon>
        <taxon>Streptophyta</taxon>
        <taxon>Embryophyta</taxon>
        <taxon>Tracheophyta</taxon>
        <taxon>Spermatophyta</taxon>
        <taxon>Magnoliopsida</taxon>
        <taxon>eudicotyledons</taxon>
        <taxon>Gunneridae</taxon>
        <taxon>Pentapetalae</taxon>
        <taxon>rosids</taxon>
        <taxon>fabids</taxon>
        <taxon>Fabales</taxon>
        <taxon>Fabaceae</taxon>
        <taxon>Papilionoideae</taxon>
        <taxon>50 kb inversion clade</taxon>
        <taxon>genistoids sensu lato</taxon>
        <taxon>core genistoids</taxon>
        <taxon>Genisteae</taxon>
        <taxon>Lupinus</taxon>
    </lineage>
</organism>
<comment type="caution">
    <text evidence="1">The sequence shown here is derived from an EMBL/GenBank/DDBJ whole genome shotgun (WGS) entry which is preliminary data.</text>
</comment>
<dbReference type="AlphaFoldDB" id="A0AAV1YH34"/>
<protein>
    <submittedName>
        <fullName evidence="1">Uncharacterized protein</fullName>
    </submittedName>
</protein>
<dbReference type="Proteomes" id="UP001497480">
    <property type="component" value="Unassembled WGS sequence"/>
</dbReference>
<evidence type="ECO:0000313" key="2">
    <source>
        <dbReference type="Proteomes" id="UP001497480"/>
    </source>
</evidence>
<proteinExistence type="predicted"/>
<name>A0AAV1YH34_LUPLU</name>
<evidence type="ECO:0000313" key="1">
    <source>
        <dbReference type="EMBL" id="CAL0333147.1"/>
    </source>
</evidence>
<reference evidence="1 2" key="1">
    <citation type="submission" date="2024-03" db="EMBL/GenBank/DDBJ databases">
        <authorList>
            <person name="Martinez-Hernandez J."/>
        </authorList>
    </citation>
    <scope>NUCLEOTIDE SEQUENCE [LARGE SCALE GENOMIC DNA]</scope>
</reference>
<dbReference type="EMBL" id="CAXHTB010000025">
    <property type="protein sequence ID" value="CAL0333147.1"/>
    <property type="molecule type" value="Genomic_DNA"/>
</dbReference>
<sequence>MAEASFFIVFHLLKKALIFNYYLPLPSENLDLVKDMTQQQNVVVSETKSEVVAQNKSLGGGYISIRRRSILKNLEINGRVNGWIESMKASSPTHSSLSQDQTSWISYTMLVAMAWILKGPLEAQSTTK</sequence>
<gene>
    <name evidence="1" type="ORF">LLUT_LOCUS34207</name>
</gene>